<feature type="region of interest" description="Disordered" evidence="1">
    <location>
        <begin position="1"/>
        <end position="20"/>
    </location>
</feature>
<dbReference type="PANTHER" id="PTHR10628:SF23">
    <property type="entry name" value="SIALIDASE-3"/>
    <property type="match status" value="1"/>
</dbReference>
<keyword evidence="3" id="KW-1185">Reference proteome</keyword>
<protein>
    <submittedName>
        <fullName evidence="2">Uncharacterized protein</fullName>
    </submittedName>
</protein>
<reference evidence="2" key="2">
    <citation type="submission" date="2025-09" db="UniProtKB">
        <authorList>
            <consortium name="Ensembl"/>
        </authorList>
    </citation>
    <scope>IDENTIFICATION</scope>
</reference>
<dbReference type="GO" id="GO:0009313">
    <property type="term" value="P:oligosaccharide catabolic process"/>
    <property type="evidence" value="ECO:0007669"/>
    <property type="project" value="TreeGrafter"/>
</dbReference>
<evidence type="ECO:0000313" key="2">
    <source>
        <dbReference type="Ensembl" id="ENSSMRP00000008162.1"/>
    </source>
</evidence>
<dbReference type="AlphaFoldDB" id="A0A8D0DJ80"/>
<accession>A0A8D0DJ80</accession>
<dbReference type="Ensembl" id="ENSSMRT00000009529.1">
    <property type="protein sequence ID" value="ENSSMRP00000008162.1"/>
    <property type="gene ID" value="ENSSMRG00000006541.1"/>
</dbReference>
<sequence>RKPPDLPPRKQRAPPAPTHPMFSETMAEAHSGSGKVTLFRQKAPRGLTYRIPALLYLPSESAFLAFAEERSSPRDEDAKFLVMRRGQKEGTSVKVVPAASDSGVLPGLVWVWDWRLFKKGFLFSCLLFLPDSRYSTPSNIHTMYGNLWGNCVVGFCFLWRKRIRIWFLYPAFLGRS</sequence>
<dbReference type="InterPro" id="IPR026856">
    <property type="entry name" value="Sialidase_fam"/>
</dbReference>
<dbReference type="GO" id="GO:0004308">
    <property type="term" value="F:exo-alpha-sialidase activity"/>
    <property type="evidence" value="ECO:0007669"/>
    <property type="project" value="InterPro"/>
</dbReference>
<dbReference type="InterPro" id="IPR036278">
    <property type="entry name" value="Sialidase_sf"/>
</dbReference>
<proteinExistence type="predicted"/>
<organism evidence="2 3">
    <name type="scientific">Salvator merianae</name>
    <name type="common">Argentine black and white tegu</name>
    <name type="synonym">Tupinambis merianae</name>
    <dbReference type="NCBI Taxonomy" id="96440"/>
    <lineage>
        <taxon>Eukaryota</taxon>
        <taxon>Metazoa</taxon>
        <taxon>Chordata</taxon>
        <taxon>Craniata</taxon>
        <taxon>Vertebrata</taxon>
        <taxon>Euteleostomi</taxon>
        <taxon>Lepidosauria</taxon>
        <taxon>Squamata</taxon>
        <taxon>Bifurcata</taxon>
        <taxon>Unidentata</taxon>
        <taxon>Episquamata</taxon>
        <taxon>Laterata</taxon>
        <taxon>Teiioidea</taxon>
        <taxon>Teiidae</taxon>
        <taxon>Salvator</taxon>
    </lineage>
</organism>
<dbReference type="SUPFAM" id="SSF50939">
    <property type="entry name" value="Sialidases"/>
    <property type="match status" value="1"/>
</dbReference>
<dbReference type="OMA" id="KRIRIWF"/>
<dbReference type="CDD" id="cd15482">
    <property type="entry name" value="Sialidase_non-viral"/>
    <property type="match status" value="1"/>
</dbReference>
<dbReference type="GO" id="GO:0005737">
    <property type="term" value="C:cytoplasm"/>
    <property type="evidence" value="ECO:0007669"/>
    <property type="project" value="TreeGrafter"/>
</dbReference>
<dbReference type="Gene3D" id="2.120.10.10">
    <property type="match status" value="1"/>
</dbReference>
<evidence type="ECO:0000256" key="1">
    <source>
        <dbReference type="SAM" id="MobiDB-lite"/>
    </source>
</evidence>
<dbReference type="PANTHER" id="PTHR10628">
    <property type="entry name" value="SIALIDASE"/>
    <property type="match status" value="1"/>
</dbReference>
<dbReference type="GeneTree" id="ENSGT00950000185669"/>
<dbReference type="GO" id="GO:0006689">
    <property type="term" value="P:ganglioside catabolic process"/>
    <property type="evidence" value="ECO:0007669"/>
    <property type="project" value="TreeGrafter"/>
</dbReference>
<evidence type="ECO:0000313" key="3">
    <source>
        <dbReference type="Proteomes" id="UP000694421"/>
    </source>
</evidence>
<reference evidence="2" key="1">
    <citation type="submission" date="2025-08" db="UniProtKB">
        <authorList>
            <consortium name="Ensembl"/>
        </authorList>
    </citation>
    <scope>IDENTIFICATION</scope>
</reference>
<dbReference type="Proteomes" id="UP000694421">
    <property type="component" value="Unplaced"/>
</dbReference>
<name>A0A8D0DJ80_SALMN</name>
<dbReference type="GO" id="GO:0016020">
    <property type="term" value="C:membrane"/>
    <property type="evidence" value="ECO:0007669"/>
    <property type="project" value="TreeGrafter"/>
</dbReference>